<sequence>MDAFIGTWKIIKKVNLDEYLKAIGIDEVSNDVKLTETVSKEGDYVVWKIMNSHHARDMNFILDKVFYDGTLQGRQCFSTINLNGNQLVQVRKWGRNESTIIREVKGNNMIMTLKFGDVEAQRIYEKV</sequence>
<dbReference type="EMBL" id="JAHKSW010000001">
    <property type="protein sequence ID" value="KAG7335712.1"/>
    <property type="molecule type" value="Genomic_DNA"/>
</dbReference>
<dbReference type="PANTHER" id="PTHR11955">
    <property type="entry name" value="FATTY ACID BINDING PROTEIN"/>
    <property type="match status" value="1"/>
</dbReference>
<evidence type="ECO:0008006" key="4">
    <source>
        <dbReference type="Google" id="ProtNLM"/>
    </source>
</evidence>
<evidence type="ECO:0000313" key="2">
    <source>
        <dbReference type="EMBL" id="KAG7335712.1"/>
    </source>
</evidence>
<comment type="similarity">
    <text evidence="1">Belongs to the calycin superfamily. Fatty-acid binding protein (FABP) family.</text>
</comment>
<evidence type="ECO:0000256" key="1">
    <source>
        <dbReference type="ARBA" id="ARBA00008390"/>
    </source>
</evidence>
<evidence type="ECO:0000313" key="3">
    <source>
        <dbReference type="Proteomes" id="UP000824219"/>
    </source>
</evidence>
<dbReference type="InterPro" id="IPR012674">
    <property type="entry name" value="Calycin"/>
</dbReference>
<dbReference type="PRINTS" id="PR00178">
    <property type="entry name" value="FATTYACIDBP"/>
</dbReference>
<dbReference type="AlphaFoldDB" id="A0A9D3P6Y0"/>
<dbReference type="Gene3D" id="2.40.128.20">
    <property type="match status" value="1"/>
</dbReference>
<dbReference type="GO" id="GO:0008289">
    <property type="term" value="F:lipid binding"/>
    <property type="evidence" value="ECO:0007669"/>
    <property type="project" value="InterPro"/>
</dbReference>
<dbReference type="SUPFAM" id="SSF50814">
    <property type="entry name" value="Lipocalins"/>
    <property type="match status" value="1"/>
</dbReference>
<proteinExistence type="inferred from homology"/>
<dbReference type="Proteomes" id="UP000824219">
    <property type="component" value="Linkage Group LG01"/>
</dbReference>
<reference evidence="2 3" key="1">
    <citation type="submission" date="2021-06" db="EMBL/GenBank/DDBJ databases">
        <title>Chromosome-level genome assembly of the red-tail catfish (Hemibagrus wyckioides).</title>
        <authorList>
            <person name="Shao F."/>
        </authorList>
    </citation>
    <scope>NUCLEOTIDE SEQUENCE [LARGE SCALE GENOMIC DNA]</scope>
    <source>
        <strain evidence="2">EC202008001</strain>
        <tissue evidence="2">Blood</tissue>
    </source>
</reference>
<dbReference type="InterPro" id="IPR000463">
    <property type="entry name" value="Fatty_acid-bd"/>
</dbReference>
<organism evidence="2 3">
    <name type="scientific">Hemibagrus wyckioides</name>
    <dbReference type="NCBI Taxonomy" id="337641"/>
    <lineage>
        <taxon>Eukaryota</taxon>
        <taxon>Metazoa</taxon>
        <taxon>Chordata</taxon>
        <taxon>Craniata</taxon>
        <taxon>Vertebrata</taxon>
        <taxon>Euteleostomi</taxon>
        <taxon>Actinopterygii</taxon>
        <taxon>Neopterygii</taxon>
        <taxon>Teleostei</taxon>
        <taxon>Ostariophysi</taxon>
        <taxon>Siluriformes</taxon>
        <taxon>Bagridae</taxon>
        <taxon>Hemibagrus</taxon>
    </lineage>
</organism>
<name>A0A9D3P6Y0_9TELE</name>
<accession>A0A9D3P6Y0</accession>
<protein>
    <recommendedName>
        <fullName evidence="4">Cytosolic fatty-acid binding proteins domain-containing protein</fullName>
    </recommendedName>
</protein>
<dbReference type="OrthoDB" id="354351at2759"/>
<comment type="caution">
    <text evidence="2">The sequence shown here is derived from an EMBL/GenBank/DDBJ whole genome shotgun (WGS) entry which is preliminary data.</text>
</comment>
<gene>
    <name evidence="2" type="ORF">KOW79_000405</name>
</gene>
<dbReference type="InterPro" id="IPR031259">
    <property type="entry name" value="ILBP"/>
</dbReference>
<keyword evidence="3" id="KW-1185">Reference proteome</keyword>